<sequence>MHFYRFGCISAATLEMWVPFAMKKVAISLFAILAGTSFAMAEDAGCEAFKWPVTREQTLFAAAPATPSGAALAVGAAADLALVPVEKAGFAVAPERAPASDSFGAVASVEVPSEGAIQISLSGEAWIDVIQDGQAIKSAGYSGVKTCPGIRKSVRFKLAPGPATVQFSGAKKAELKVAVLAPE</sequence>
<accession>A0AB38T2F0</accession>
<dbReference type="Proteomes" id="UP001060070">
    <property type="component" value="Chromosome"/>
</dbReference>
<dbReference type="EMBL" id="CP088147">
    <property type="protein sequence ID" value="UTU49155.1"/>
    <property type="molecule type" value="Genomic_DNA"/>
</dbReference>
<name>A0AB38T2F0_9HYPH</name>
<organism evidence="1 2">
    <name type="scientific">Mesorhizobium ciceri</name>
    <dbReference type="NCBI Taxonomy" id="39645"/>
    <lineage>
        <taxon>Bacteria</taxon>
        <taxon>Pseudomonadati</taxon>
        <taxon>Pseudomonadota</taxon>
        <taxon>Alphaproteobacteria</taxon>
        <taxon>Hyphomicrobiales</taxon>
        <taxon>Phyllobacteriaceae</taxon>
        <taxon>Mesorhizobium</taxon>
    </lineage>
</organism>
<evidence type="ECO:0000313" key="1">
    <source>
        <dbReference type="EMBL" id="UTU49155.1"/>
    </source>
</evidence>
<evidence type="ECO:0008006" key="3">
    <source>
        <dbReference type="Google" id="ProtNLM"/>
    </source>
</evidence>
<dbReference type="AlphaFoldDB" id="A0AB38T2F0"/>
<proteinExistence type="predicted"/>
<keyword evidence="2" id="KW-1185">Reference proteome</keyword>
<gene>
    <name evidence="1" type="ORF">LRP29_16710</name>
</gene>
<evidence type="ECO:0000313" key="2">
    <source>
        <dbReference type="Proteomes" id="UP001060070"/>
    </source>
</evidence>
<reference evidence="1 2" key="1">
    <citation type="journal article" date="2022" name="Microbiol. Resour. Announc.">
        <title>Complete Genome Sequence of Mesorhizobium ciceri Strain R30, a Rhizobium Used as a Commercial Inoculant for Chickpea in Argentina.</title>
        <authorList>
            <person name="Foresto E."/>
            <person name="Revale S."/>
            <person name="Primo E."/>
            <person name="Nievas F."/>
            <person name="Carezzano E."/>
            <person name="Puente M."/>
            <person name="Alzari P."/>
            <person name="Mart M."/>
            <person name="Ben-Assaya M."/>
            <person name="Mornico D."/>
            <person name="Santoro M."/>
            <person name="Mart F."/>
            <person name="Giordano W."/>
            <person name="Bogino P."/>
        </authorList>
    </citation>
    <scope>NUCLEOTIDE SEQUENCE [LARGE SCALE GENOMIC DNA]</scope>
    <source>
        <strain evidence="1 2">R30</strain>
    </source>
</reference>
<protein>
    <recommendedName>
        <fullName evidence="3">Mll1651 protein</fullName>
    </recommendedName>
</protein>